<evidence type="ECO:0000256" key="1">
    <source>
        <dbReference type="SAM" id="Phobius"/>
    </source>
</evidence>
<keyword evidence="1" id="KW-1133">Transmembrane helix</keyword>
<dbReference type="RefSeq" id="WP_169526292.1">
    <property type="nucleotide sequence ID" value="NZ_JAAMPU010000100.1"/>
</dbReference>
<dbReference type="EMBL" id="JAAMPU010000100">
    <property type="protein sequence ID" value="NMH27285.1"/>
    <property type="molecule type" value="Genomic_DNA"/>
</dbReference>
<keyword evidence="3" id="KW-1185">Reference proteome</keyword>
<protein>
    <submittedName>
        <fullName evidence="2">Uncharacterized protein</fullName>
    </submittedName>
</protein>
<feature type="transmembrane region" description="Helical" evidence="1">
    <location>
        <begin position="28"/>
        <end position="45"/>
    </location>
</feature>
<dbReference type="Proteomes" id="UP000712080">
    <property type="component" value="Unassembled WGS sequence"/>
</dbReference>
<organism evidence="2 3">
    <name type="scientific">Flavobacterium silvaticum</name>
    <dbReference type="NCBI Taxonomy" id="1852020"/>
    <lineage>
        <taxon>Bacteria</taxon>
        <taxon>Pseudomonadati</taxon>
        <taxon>Bacteroidota</taxon>
        <taxon>Flavobacteriia</taxon>
        <taxon>Flavobacteriales</taxon>
        <taxon>Flavobacteriaceae</taxon>
        <taxon>Flavobacterium</taxon>
    </lineage>
</organism>
<reference evidence="2" key="1">
    <citation type="submission" date="2020-02" db="EMBL/GenBank/DDBJ databases">
        <title>Flavobacterium sp. genome.</title>
        <authorList>
            <person name="Jung H.S."/>
            <person name="Baek J.H."/>
            <person name="Jeon C.O."/>
        </authorList>
    </citation>
    <scope>NUCLEOTIDE SEQUENCE</scope>
    <source>
        <strain evidence="2">SE-s28</strain>
    </source>
</reference>
<keyword evidence="1" id="KW-0472">Membrane</keyword>
<dbReference type="AlphaFoldDB" id="A0A972JGV6"/>
<name>A0A972JGV6_9FLAO</name>
<proteinExistence type="predicted"/>
<accession>A0A972JGV6</accession>
<gene>
    <name evidence="2" type="ORF">G6047_04505</name>
</gene>
<keyword evidence="1" id="KW-0812">Transmembrane</keyword>
<evidence type="ECO:0000313" key="3">
    <source>
        <dbReference type="Proteomes" id="UP000712080"/>
    </source>
</evidence>
<comment type="caution">
    <text evidence="2">The sequence shown here is derived from an EMBL/GenBank/DDBJ whole genome shotgun (WGS) entry which is preliminary data.</text>
</comment>
<evidence type="ECO:0000313" key="2">
    <source>
        <dbReference type="EMBL" id="NMH27285.1"/>
    </source>
</evidence>
<sequence length="61" mass="6882">MKKFVYPVMLIAVGIAFYEQSLNHPDQIITAISFVIFMVCLMFLGSKIPSKNPDSEDETGR</sequence>